<dbReference type="STRING" id="1314785.A0A165EV09"/>
<feature type="disulfide bond" evidence="3">
    <location>
        <begin position="51"/>
        <end position="56"/>
    </location>
</feature>
<dbReference type="Proteomes" id="UP000076871">
    <property type="component" value="Unassembled WGS sequence"/>
</dbReference>
<dbReference type="PROSITE" id="PS51767">
    <property type="entry name" value="PEPTIDASE_A1"/>
    <property type="match status" value="1"/>
</dbReference>
<dbReference type="InterPro" id="IPR033121">
    <property type="entry name" value="PEPTIDASE_A1"/>
</dbReference>
<dbReference type="PRINTS" id="PR00792">
    <property type="entry name" value="PEPSIN"/>
</dbReference>
<evidence type="ECO:0000313" key="6">
    <source>
        <dbReference type="Proteomes" id="UP000076871"/>
    </source>
</evidence>
<name>A0A165EV09_9APHY</name>
<dbReference type="CDD" id="cd05471">
    <property type="entry name" value="pepsin_like"/>
    <property type="match status" value="1"/>
</dbReference>
<dbReference type="Gene3D" id="2.40.70.10">
    <property type="entry name" value="Acid Proteases"/>
    <property type="match status" value="2"/>
</dbReference>
<reference evidence="5 6" key="1">
    <citation type="journal article" date="2016" name="Mol. Biol. Evol.">
        <title>Comparative Genomics of Early-Diverging Mushroom-Forming Fungi Provides Insights into the Origins of Lignocellulose Decay Capabilities.</title>
        <authorList>
            <person name="Nagy L.G."/>
            <person name="Riley R."/>
            <person name="Tritt A."/>
            <person name="Adam C."/>
            <person name="Daum C."/>
            <person name="Floudas D."/>
            <person name="Sun H."/>
            <person name="Yadav J.S."/>
            <person name="Pangilinan J."/>
            <person name="Larsson K.H."/>
            <person name="Matsuura K."/>
            <person name="Barry K."/>
            <person name="Labutti K."/>
            <person name="Kuo R."/>
            <person name="Ohm R.A."/>
            <person name="Bhattacharya S.S."/>
            <person name="Shirouzu T."/>
            <person name="Yoshinaga Y."/>
            <person name="Martin F.M."/>
            <person name="Grigoriev I.V."/>
            <person name="Hibbett D.S."/>
        </authorList>
    </citation>
    <scope>NUCLEOTIDE SEQUENCE [LARGE SCALE GENOMIC DNA]</scope>
    <source>
        <strain evidence="5 6">93-53</strain>
    </source>
</reference>
<dbReference type="EMBL" id="KV427618">
    <property type="protein sequence ID" value="KZT07818.1"/>
    <property type="molecule type" value="Genomic_DNA"/>
</dbReference>
<sequence length="517" mass="54587">MNTTTSAATILDVYISEDKQSYYTLITMGNMSFRIALDTGSADLWVVSSACTSSGCSSLPRYQLGYKSLTFESVNDNQTLFNVSYADTTTVSGFVARETVLLNNLTVVNQAFGLINSSNVSLTNDISGVMGLSFSRLSTISDTVANATSIFGSMAQQGQLDYPLFGLSLKTNATGTLALGAIDATTVTNRSRIEWYEVVPFAPYNGTNGTAASYLQWVIELSNITVNGTNVTPQPTYSQSASNHSLALFDVGASGIYGPYQDVARIFDQISGARLVDASSGQWVVPCDLSETISFNFGESNFTLQPTDYLVGPVSDDPYYCLAWPAATAPSHDGIDWQLGTPFLQTVYSIYSFGIDTKEAPMMGLYALHNATELDESVADVSSYFSSASATVDTMLPNYLVSTPVYTTPAYIFNTSVSAPPGLIVSSGLATSTYSPVLGTAATVNASAIPTVDPSPTLFTYIVTVSSGVVSTSVSTASQATVTLGEPPGWSSGAATVHVPTRFVVLALSALLLVVAC</sequence>
<feature type="domain" description="Peptidase A1" evidence="4">
    <location>
        <begin position="22"/>
        <end position="366"/>
    </location>
</feature>
<dbReference type="GO" id="GO:0006508">
    <property type="term" value="P:proteolysis"/>
    <property type="evidence" value="ECO:0007669"/>
    <property type="project" value="UniProtKB-KW"/>
</dbReference>
<dbReference type="PANTHER" id="PTHR47966:SF74">
    <property type="entry name" value="AGR407CP"/>
    <property type="match status" value="1"/>
</dbReference>
<evidence type="ECO:0000259" key="4">
    <source>
        <dbReference type="PROSITE" id="PS51767"/>
    </source>
</evidence>
<organism evidence="5 6">
    <name type="scientific">Laetiporus sulphureus 93-53</name>
    <dbReference type="NCBI Taxonomy" id="1314785"/>
    <lineage>
        <taxon>Eukaryota</taxon>
        <taxon>Fungi</taxon>
        <taxon>Dikarya</taxon>
        <taxon>Basidiomycota</taxon>
        <taxon>Agaricomycotina</taxon>
        <taxon>Agaricomycetes</taxon>
        <taxon>Polyporales</taxon>
        <taxon>Laetiporus</taxon>
    </lineage>
</organism>
<dbReference type="InterPro" id="IPR001461">
    <property type="entry name" value="Aspartic_peptidase_A1"/>
</dbReference>
<evidence type="ECO:0000256" key="1">
    <source>
        <dbReference type="ARBA" id="ARBA00007447"/>
    </source>
</evidence>
<dbReference type="PANTHER" id="PTHR47966">
    <property type="entry name" value="BETA-SITE APP-CLEAVING ENZYME, ISOFORM A-RELATED"/>
    <property type="match status" value="1"/>
</dbReference>
<dbReference type="InParanoid" id="A0A165EV09"/>
<dbReference type="AlphaFoldDB" id="A0A165EV09"/>
<feature type="active site" evidence="2">
    <location>
        <position position="38"/>
    </location>
</feature>
<dbReference type="InterPro" id="IPR021109">
    <property type="entry name" value="Peptidase_aspartic_dom_sf"/>
</dbReference>
<evidence type="ECO:0000256" key="3">
    <source>
        <dbReference type="PIRSR" id="PIRSR601461-2"/>
    </source>
</evidence>
<evidence type="ECO:0000256" key="2">
    <source>
        <dbReference type="PIRSR" id="PIRSR601461-1"/>
    </source>
</evidence>
<dbReference type="GO" id="GO:0004190">
    <property type="term" value="F:aspartic-type endopeptidase activity"/>
    <property type="evidence" value="ECO:0007669"/>
    <property type="project" value="InterPro"/>
</dbReference>
<gene>
    <name evidence="5" type="ORF">LAESUDRAFT_651016</name>
</gene>
<comment type="similarity">
    <text evidence="1">Belongs to the peptidase A1 family.</text>
</comment>
<dbReference type="Pfam" id="PF00026">
    <property type="entry name" value="Asp"/>
    <property type="match status" value="1"/>
</dbReference>
<dbReference type="OrthoDB" id="771136at2759"/>
<dbReference type="GeneID" id="63821305"/>
<dbReference type="SUPFAM" id="SSF50630">
    <property type="entry name" value="Acid proteases"/>
    <property type="match status" value="1"/>
</dbReference>
<protein>
    <submittedName>
        <fullName evidence="5">Acid protease</fullName>
    </submittedName>
</protein>
<feature type="active site" evidence="2">
    <location>
        <position position="250"/>
    </location>
</feature>
<proteinExistence type="inferred from homology"/>
<keyword evidence="5" id="KW-0378">Hydrolase</keyword>
<keyword evidence="3" id="KW-1015">Disulfide bond</keyword>
<keyword evidence="6" id="KW-1185">Reference proteome</keyword>
<accession>A0A165EV09</accession>
<evidence type="ECO:0000313" key="5">
    <source>
        <dbReference type="EMBL" id="KZT07818.1"/>
    </source>
</evidence>
<keyword evidence="5" id="KW-0645">Protease</keyword>
<dbReference type="InterPro" id="IPR034164">
    <property type="entry name" value="Pepsin-like_dom"/>
</dbReference>
<dbReference type="RefSeq" id="XP_040765558.1">
    <property type="nucleotide sequence ID" value="XM_040904275.1"/>
</dbReference>